<protein>
    <submittedName>
        <fullName evidence="1">Uncharacterized protein</fullName>
    </submittedName>
</protein>
<keyword evidence="2" id="KW-1185">Reference proteome</keyword>
<name>A0A151QMR8_CAJCA</name>
<gene>
    <name evidence="1" type="ORF">KK1_047996</name>
</gene>
<feature type="non-terminal residue" evidence="1">
    <location>
        <position position="1"/>
    </location>
</feature>
<proteinExistence type="predicted"/>
<dbReference type="Gramene" id="C.cajan_45700.t">
    <property type="protein sequence ID" value="C.cajan_45700.t.cds1"/>
    <property type="gene ID" value="C.cajan_45700"/>
</dbReference>
<sequence>PATAGEDSEHGVAAGHGVGVVADRGPTLLEHHRFVLDAEEGGVVILDKVAVELHDAFAGLAADVIGECDGVRDAGGAVQHGELA</sequence>
<dbReference type="EMBL" id="KQ485840">
    <property type="protein sequence ID" value="KYP31597.1"/>
    <property type="molecule type" value="Genomic_DNA"/>
</dbReference>
<reference evidence="1" key="1">
    <citation type="journal article" date="2012" name="Nat. Biotechnol.">
        <title>Draft genome sequence of pigeonpea (Cajanus cajan), an orphan legume crop of resource-poor farmers.</title>
        <authorList>
            <person name="Varshney R.K."/>
            <person name="Chen W."/>
            <person name="Li Y."/>
            <person name="Bharti A.K."/>
            <person name="Saxena R.K."/>
            <person name="Schlueter J.A."/>
            <person name="Donoghue M.T."/>
            <person name="Azam S."/>
            <person name="Fan G."/>
            <person name="Whaley A.M."/>
            <person name="Farmer A.D."/>
            <person name="Sheridan J."/>
            <person name="Iwata A."/>
            <person name="Tuteja R."/>
            <person name="Penmetsa R.V."/>
            <person name="Wu W."/>
            <person name="Upadhyaya H.D."/>
            <person name="Yang S.P."/>
            <person name="Shah T."/>
            <person name="Saxena K.B."/>
            <person name="Michael T."/>
            <person name="McCombie W.R."/>
            <person name="Yang B."/>
            <person name="Zhang G."/>
            <person name="Yang H."/>
            <person name="Wang J."/>
            <person name="Spillane C."/>
            <person name="Cook D.R."/>
            <person name="May G.D."/>
            <person name="Xu X."/>
            <person name="Jackson S.A."/>
        </authorList>
    </citation>
    <scope>NUCLEOTIDE SEQUENCE [LARGE SCALE GENOMIC DNA]</scope>
</reference>
<dbReference type="Proteomes" id="UP000075243">
    <property type="component" value="Unassembled WGS sequence"/>
</dbReference>
<accession>A0A151QMR8</accession>
<dbReference type="AlphaFoldDB" id="A0A151QMR8"/>
<evidence type="ECO:0000313" key="2">
    <source>
        <dbReference type="Proteomes" id="UP000075243"/>
    </source>
</evidence>
<evidence type="ECO:0000313" key="1">
    <source>
        <dbReference type="EMBL" id="KYP31597.1"/>
    </source>
</evidence>
<organism evidence="1 2">
    <name type="scientific">Cajanus cajan</name>
    <name type="common">Pigeon pea</name>
    <name type="synonym">Cajanus indicus</name>
    <dbReference type="NCBI Taxonomy" id="3821"/>
    <lineage>
        <taxon>Eukaryota</taxon>
        <taxon>Viridiplantae</taxon>
        <taxon>Streptophyta</taxon>
        <taxon>Embryophyta</taxon>
        <taxon>Tracheophyta</taxon>
        <taxon>Spermatophyta</taxon>
        <taxon>Magnoliopsida</taxon>
        <taxon>eudicotyledons</taxon>
        <taxon>Gunneridae</taxon>
        <taxon>Pentapetalae</taxon>
        <taxon>rosids</taxon>
        <taxon>fabids</taxon>
        <taxon>Fabales</taxon>
        <taxon>Fabaceae</taxon>
        <taxon>Papilionoideae</taxon>
        <taxon>50 kb inversion clade</taxon>
        <taxon>NPAAA clade</taxon>
        <taxon>indigoferoid/millettioid clade</taxon>
        <taxon>Phaseoleae</taxon>
        <taxon>Cajanus</taxon>
    </lineage>
</organism>